<keyword evidence="4" id="KW-1185">Reference proteome</keyword>
<reference evidence="3 4" key="1">
    <citation type="submission" date="2017-05" db="EMBL/GenBank/DDBJ databases">
        <authorList>
            <person name="Varghese N."/>
            <person name="Submissions S."/>
        </authorList>
    </citation>
    <scope>NUCLEOTIDE SEQUENCE [LARGE SCALE GENOMIC DNA]</scope>
    <source>
        <strain evidence="3 4">DSM 21342</strain>
    </source>
</reference>
<proteinExistence type="predicted"/>
<dbReference type="AlphaFoldDB" id="A0A521BP72"/>
<evidence type="ECO:0000256" key="1">
    <source>
        <dbReference type="SAM" id="SignalP"/>
    </source>
</evidence>
<dbReference type="Pfam" id="PF10022">
    <property type="entry name" value="DUF2264"/>
    <property type="match status" value="1"/>
</dbReference>
<dbReference type="OrthoDB" id="9813465at2"/>
<dbReference type="PANTHER" id="PTHR35339">
    <property type="entry name" value="LINALOOL DEHYDRATASE_ISOMERASE DOMAIN-CONTAINING PROTEIN"/>
    <property type="match status" value="1"/>
</dbReference>
<feature type="signal peptide" evidence="1">
    <location>
        <begin position="1"/>
        <end position="26"/>
    </location>
</feature>
<accession>A0A521BP72</accession>
<dbReference type="Proteomes" id="UP000315971">
    <property type="component" value="Unassembled WGS sequence"/>
</dbReference>
<dbReference type="InterPro" id="IPR049349">
    <property type="entry name" value="DUF2264_N"/>
</dbReference>
<organism evidence="3 4">
    <name type="scientific">Solitalea koreensis</name>
    <dbReference type="NCBI Taxonomy" id="543615"/>
    <lineage>
        <taxon>Bacteria</taxon>
        <taxon>Pseudomonadati</taxon>
        <taxon>Bacteroidota</taxon>
        <taxon>Sphingobacteriia</taxon>
        <taxon>Sphingobacteriales</taxon>
        <taxon>Sphingobacteriaceae</taxon>
        <taxon>Solitalea</taxon>
    </lineage>
</organism>
<feature type="domain" description="DUF2264" evidence="2">
    <location>
        <begin position="45"/>
        <end position="416"/>
    </location>
</feature>
<feature type="chain" id="PRO_5022092023" description="DUF2264 domain-containing protein" evidence="1">
    <location>
        <begin position="27"/>
        <end position="435"/>
    </location>
</feature>
<dbReference type="PANTHER" id="PTHR35339:SF3">
    <property type="entry name" value="DUF2264 DOMAIN-CONTAINING PROTEIN"/>
    <property type="match status" value="1"/>
</dbReference>
<dbReference type="RefSeq" id="WP_142601989.1">
    <property type="nucleotide sequence ID" value="NZ_FXSZ01000002.1"/>
</dbReference>
<protein>
    <recommendedName>
        <fullName evidence="2">DUF2264 domain-containing protein</fullName>
    </recommendedName>
</protein>
<evidence type="ECO:0000313" key="3">
    <source>
        <dbReference type="EMBL" id="SMO48865.1"/>
    </source>
</evidence>
<dbReference type="InterPro" id="IPR016624">
    <property type="entry name" value="UCP014753"/>
</dbReference>
<sequence length="435" mass="49653">MKHTFSIKLGGLLLFAFIATSLQQNATAQSKKSQNVKTITTGAQDREYWCNTLYKIAYPVVHNLAEGTLRKNMPIEQGPGYYLEASKVTHLEAVGRTVAGIAPWLTLPDDNTKEGKMRKQLREELLKGLANAVNPESPDYLNIMADAKSIEHAISIGHFQPIVDAAYIAQAFIHAPKQLWEPLDSLTKKRFIDEFKSLRKHKTSYNNWLLFFGMTESFLLSIGEECDPQRLEYAFHKVKEWYVGDGWYSDGPKFSLDYYNSFVMHPMMVDMLKVMSDKKLARKEEYDLALKRMVRYSEFLERFISPEGTFPAFGRSMTYRTGAFQALAQVSLMEKLPEHIQPAQVRCALTKVMHNMFDGNQNFDSNGWLVLGFNGHQPMVADIYTSTGSLYICTIGFLSLGLPADNKFWADPAADWTSKKAWNSQPFKKDYKVEY</sequence>
<dbReference type="PIRSF" id="PIRSF014753">
    <property type="entry name" value="UCP014753"/>
    <property type="match status" value="1"/>
</dbReference>
<gene>
    <name evidence="3" type="ORF">SAMN06265350_102381</name>
</gene>
<keyword evidence="1" id="KW-0732">Signal</keyword>
<evidence type="ECO:0000313" key="4">
    <source>
        <dbReference type="Proteomes" id="UP000315971"/>
    </source>
</evidence>
<evidence type="ECO:0000259" key="2">
    <source>
        <dbReference type="Pfam" id="PF10022"/>
    </source>
</evidence>
<dbReference type="EMBL" id="FXSZ01000002">
    <property type="protein sequence ID" value="SMO48865.1"/>
    <property type="molecule type" value="Genomic_DNA"/>
</dbReference>
<name>A0A521BP72_9SPHI</name>